<dbReference type="FunFam" id="3.30.420.10:FF:000016">
    <property type="entry name" value="Ribonuclease"/>
    <property type="match status" value="1"/>
</dbReference>
<evidence type="ECO:0000313" key="13">
    <source>
        <dbReference type="RefSeq" id="XP_022096529.1"/>
    </source>
</evidence>
<dbReference type="GO" id="GO:0043137">
    <property type="term" value="P:DNA replication, removal of RNA primer"/>
    <property type="evidence" value="ECO:0007669"/>
    <property type="project" value="TreeGrafter"/>
</dbReference>
<dbReference type="Gene3D" id="3.30.420.10">
    <property type="entry name" value="Ribonuclease H-like superfamily/Ribonuclease H"/>
    <property type="match status" value="1"/>
</dbReference>
<dbReference type="CTD" id="10535"/>
<name>A0A8B7YTB4_ACAPL</name>
<dbReference type="CDD" id="cd07181">
    <property type="entry name" value="RNase_HII_eukaryota_like"/>
    <property type="match status" value="1"/>
</dbReference>
<dbReference type="SUPFAM" id="SSF53098">
    <property type="entry name" value="Ribonuclease H-like"/>
    <property type="match status" value="1"/>
</dbReference>
<dbReference type="GO" id="GO:0003723">
    <property type="term" value="F:RNA binding"/>
    <property type="evidence" value="ECO:0007669"/>
    <property type="project" value="UniProtKB-UniRule"/>
</dbReference>
<keyword evidence="5 9" id="KW-0479">Metal-binding</keyword>
<dbReference type="NCBIfam" id="TIGR00729">
    <property type="entry name" value="ribonuclease HII"/>
    <property type="match status" value="1"/>
</dbReference>
<dbReference type="PANTHER" id="PTHR10954:SF7">
    <property type="entry name" value="RIBONUCLEASE H2 SUBUNIT A"/>
    <property type="match status" value="1"/>
</dbReference>
<dbReference type="Proteomes" id="UP000694845">
    <property type="component" value="Unplaced"/>
</dbReference>
<dbReference type="GO" id="GO:0046872">
    <property type="term" value="F:metal ion binding"/>
    <property type="evidence" value="ECO:0007669"/>
    <property type="project" value="UniProtKB-KW"/>
</dbReference>
<evidence type="ECO:0000256" key="9">
    <source>
        <dbReference type="PROSITE-ProRule" id="PRU01319"/>
    </source>
</evidence>
<evidence type="ECO:0000256" key="8">
    <source>
        <dbReference type="ARBA" id="ARBA00024981"/>
    </source>
</evidence>
<evidence type="ECO:0000256" key="5">
    <source>
        <dbReference type="ARBA" id="ARBA00022723"/>
    </source>
</evidence>
<dbReference type="InterPro" id="IPR023160">
    <property type="entry name" value="RNase_HII_hlx-loop-hlx_cap_dom"/>
</dbReference>
<evidence type="ECO:0000313" key="12">
    <source>
        <dbReference type="Proteomes" id="UP000694845"/>
    </source>
</evidence>
<evidence type="ECO:0000256" key="10">
    <source>
        <dbReference type="RuleBase" id="RU003515"/>
    </source>
</evidence>
<dbReference type="RefSeq" id="XP_022096529.1">
    <property type="nucleotide sequence ID" value="XM_022240837.1"/>
</dbReference>
<evidence type="ECO:0000256" key="4">
    <source>
        <dbReference type="ARBA" id="ARBA00022722"/>
    </source>
</evidence>
<dbReference type="GO" id="GO:0004523">
    <property type="term" value="F:RNA-DNA hybrid ribonuclease activity"/>
    <property type="evidence" value="ECO:0007669"/>
    <property type="project" value="UniProtKB-UniRule"/>
</dbReference>
<keyword evidence="7 9" id="KW-0378">Hydrolase</keyword>
<dbReference type="InterPro" id="IPR004649">
    <property type="entry name" value="RNase_H2_suA"/>
</dbReference>
<proteinExistence type="inferred from homology"/>
<dbReference type="EC" id="3.1.26.4" evidence="10"/>
<dbReference type="PROSITE" id="PS51975">
    <property type="entry name" value="RNASE_H_2"/>
    <property type="match status" value="1"/>
</dbReference>
<feature type="binding site" evidence="9">
    <location>
        <position position="142"/>
    </location>
    <ligand>
        <name>a divalent metal cation</name>
        <dbReference type="ChEBI" id="CHEBI:60240"/>
    </ligand>
</feature>
<dbReference type="OrthoDB" id="7462577at2759"/>
<dbReference type="GO" id="GO:0032299">
    <property type="term" value="C:ribonuclease H2 complex"/>
    <property type="evidence" value="ECO:0007669"/>
    <property type="project" value="TreeGrafter"/>
</dbReference>
<comment type="function">
    <text evidence="10">Endonuclease that specifically degrades the RNA of RNA-DNA hybrids.</text>
</comment>
<feature type="binding site" evidence="9">
    <location>
        <position position="35"/>
    </location>
    <ligand>
        <name>a divalent metal cation</name>
        <dbReference type="ChEBI" id="CHEBI:60240"/>
    </ligand>
</feature>
<dbReference type="GeneID" id="110982448"/>
<keyword evidence="6 9" id="KW-0255">Endonuclease</keyword>
<dbReference type="FunFam" id="1.10.10.460:FF:000001">
    <property type="entry name" value="Ribonuclease"/>
    <property type="match status" value="1"/>
</dbReference>
<dbReference type="OMA" id="REECRFF"/>
<evidence type="ECO:0000256" key="2">
    <source>
        <dbReference type="ARBA" id="ARBA00001946"/>
    </source>
</evidence>
<reference evidence="13" key="1">
    <citation type="submission" date="2025-08" db="UniProtKB">
        <authorList>
            <consortium name="RefSeq"/>
        </authorList>
    </citation>
    <scope>IDENTIFICATION</scope>
</reference>
<feature type="binding site" evidence="9">
    <location>
        <position position="34"/>
    </location>
    <ligand>
        <name>a divalent metal cation</name>
        <dbReference type="ChEBI" id="CHEBI:60240"/>
    </ligand>
</feature>
<comment type="catalytic activity">
    <reaction evidence="1 9 10">
        <text>Endonucleolytic cleavage to 5'-phosphomonoester.</text>
        <dbReference type="EC" id="3.1.26.4"/>
    </reaction>
</comment>
<sequence length="300" mass="33410">MDLSDFTKDNSKNAILKSIIPQVCKDEPCCLGIDEAGRGPVLGPMVYGVSFCPLSCKERLEQLGFADSKTLSEEQRDDLFSKIKEANDFLGFEVEILSPNYISTTMLRRTKYSLNAISMDSAIGLLRLAISQGANIKEVYVDTVGDAGKYQEKLQGLFPDLDITVTPKADAKFPIVSAASICAKVVRDQVLKTWAFLEGDDIVTGDYGSGYPSDPATKQWLADNLDKVFGYPQFVRFSWSTTSTLLENGAYLVHWEDEDEDESSKGTASLFSFFAPKNADPRDKQHAFFEERHLKRVESF</sequence>
<evidence type="ECO:0000256" key="6">
    <source>
        <dbReference type="ARBA" id="ARBA00022759"/>
    </source>
</evidence>
<evidence type="ECO:0000256" key="1">
    <source>
        <dbReference type="ARBA" id="ARBA00000077"/>
    </source>
</evidence>
<protein>
    <recommendedName>
        <fullName evidence="10">Ribonuclease</fullName>
        <ecNumber evidence="10">3.1.26.4</ecNumber>
    </recommendedName>
</protein>
<feature type="domain" description="RNase H type-2" evidence="11">
    <location>
        <begin position="28"/>
        <end position="251"/>
    </location>
</feature>
<evidence type="ECO:0000256" key="3">
    <source>
        <dbReference type="ARBA" id="ARBA00007058"/>
    </source>
</evidence>
<evidence type="ECO:0000256" key="7">
    <source>
        <dbReference type="ARBA" id="ARBA00022801"/>
    </source>
</evidence>
<dbReference type="PANTHER" id="PTHR10954">
    <property type="entry name" value="RIBONUCLEASE H2 SUBUNIT A"/>
    <property type="match status" value="1"/>
</dbReference>
<keyword evidence="12" id="KW-1185">Reference proteome</keyword>
<dbReference type="InterPro" id="IPR036397">
    <property type="entry name" value="RNaseH_sf"/>
</dbReference>
<dbReference type="Pfam" id="PF01351">
    <property type="entry name" value="RNase_HII"/>
    <property type="match status" value="1"/>
</dbReference>
<organism evidence="12 13">
    <name type="scientific">Acanthaster planci</name>
    <name type="common">Crown-of-thorns starfish</name>
    <dbReference type="NCBI Taxonomy" id="133434"/>
    <lineage>
        <taxon>Eukaryota</taxon>
        <taxon>Metazoa</taxon>
        <taxon>Echinodermata</taxon>
        <taxon>Eleutherozoa</taxon>
        <taxon>Asterozoa</taxon>
        <taxon>Asteroidea</taxon>
        <taxon>Valvatacea</taxon>
        <taxon>Valvatida</taxon>
        <taxon>Acanthasteridae</taxon>
        <taxon>Acanthaster</taxon>
    </lineage>
</organism>
<dbReference type="GO" id="GO:0006298">
    <property type="term" value="P:mismatch repair"/>
    <property type="evidence" value="ECO:0007669"/>
    <property type="project" value="TreeGrafter"/>
</dbReference>
<dbReference type="KEGG" id="aplc:110982448"/>
<gene>
    <name evidence="13" type="primary">LOC110982448</name>
</gene>
<comment type="cofactor">
    <cofactor evidence="2">
        <name>Mg(2+)</name>
        <dbReference type="ChEBI" id="CHEBI:18420"/>
    </cofactor>
</comment>
<dbReference type="InterPro" id="IPR012337">
    <property type="entry name" value="RNaseH-like_sf"/>
</dbReference>
<dbReference type="InterPro" id="IPR001352">
    <property type="entry name" value="RNase_HII/HIII"/>
</dbReference>
<dbReference type="InterPro" id="IPR024567">
    <property type="entry name" value="RNase_HII/HIII_dom"/>
</dbReference>
<evidence type="ECO:0000259" key="11">
    <source>
        <dbReference type="PROSITE" id="PS51975"/>
    </source>
</evidence>
<comment type="function">
    <text evidence="8">Catalytic subunit of RNase HII, an endonuclease that specifically degrades the RNA of RNA:DNA hybrids. Participates in DNA replication, possibly by mediating the removal of lagging-strand Okazaki fragment RNA primers during DNA replication. Mediates the excision of single ribonucleotides from DNA:RNA duplexes.</text>
</comment>
<dbReference type="AlphaFoldDB" id="A0A8B7YTB4"/>
<accession>A0A8B7YTB4</accession>
<comment type="similarity">
    <text evidence="3">Belongs to the RNase HII family. Eukaryotic subfamily.</text>
</comment>
<dbReference type="Gene3D" id="1.10.10.460">
    <property type="entry name" value="Ribonuclease hii. Domain 2"/>
    <property type="match status" value="1"/>
</dbReference>
<keyword evidence="4 9" id="KW-0540">Nuclease</keyword>
<comment type="cofactor">
    <cofactor evidence="9">
        <name>Mn(2+)</name>
        <dbReference type="ChEBI" id="CHEBI:29035"/>
    </cofactor>
    <cofactor evidence="9">
        <name>Mg(2+)</name>
        <dbReference type="ChEBI" id="CHEBI:18420"/>
    </cofactor>
    <text evidence="9">Manganese or magnesium. Binds 1 divalent metal ion per monomer in the absence of substrate. May bind a second metal ion after substrate binding.</text>
</comment>